<sequence length="310" mass="33235">MMSIALDRSSNRIEGSGFIRGMSCMPIFDSSESGRTMPGVLEGDRRFPGGNMASSADKVDETGQDFDSCSSSIGRNSDSGRSSAGSDGEDSGETEVQSSYKGPLDTMNALEDVLPTRVVLMSASEIADLVEDLLINPRVSMGSYSNRFCRITRSISKFYCGKSKSFTSLADAASSTSIKDIVKPENAYTRKRKNLLACSNLWDKNRSFPLRSNGGGISKRPTNSSRSTLSLAVAMSSSSESNNTSEGSSSNASPPRLLPPLHPQAKPSLNSSSSSQRTFSSWRSFSLTDLQGVAAATTSTSNRDKHKRLH</sequence>
<keyword evidence="2" id="KW-0539">Nucleus</keyword>
<keyword evidence="5" id="KW-1185">Reference proteome</keyword>
<dbReference type="GO" id="GO:0006950">
    <property type="term" value="P:response to stress"/>
    <property type="evidence" value="ECO:0007669"/>
    <property type="project" value="UniProtKB-ARBA"/>
</dbReference>
<evidence type="ECO:0000313" key="4">
    <source>
        <dbReference type="EMBL" id="DAD44254.1"/>
    </source>
</evidence>
<protein>
    <submittedName>
        <fullName evidence="4">Uncharacterized protein</fullName>
    </submittedName>
</protein>
<feature type="compositionally biased region" description="Low complexity" evidence="3">
    <location>
        <begin position="227"/>
        <end position="253"/>
    </location>
</feature>
<dbReference type="PANTHER" id="PTHR33172">
    <property type="entry name" value="OS08G0516900 PROTEIN"/>
    <property type="match status" value="1"/>
</dbReference>
<evidence type="ECO:0000256" key="2">
    <source>
        <dbReference type="ARBA" id="ARBA00023242"/>
    </source>
</evidence>
<proteinExistence type="predicted"/>
<comment type="caution">
    <text evidence="4">The sequence shown here is derived from an EMBL/GenBank/DDBJ whole genome shotgun (WGS) entry which is preliminary data.</text>
</comment>
<dbReference type="InterPro" id="IPR051992">
    <property type="entry name" value="OxStress_Response_Reg"/>
</dbReference>
<dbReference type="AlphaFoldDB" id="A0A822ZDH7"/>
<dbReference type="GO" id="GO:0005634">
    <property type="term" value="C:nucleus"/>
    <property type="evidence" value="ECO:0007669"/>
    <property type="project" value="UniProtKB-SubCell"/>
</dbReference>
<organism evidence="4 5">
    <name type="scientific">Nelumbo nucifera</name>
    <name type="common">Sacred lotus</name>
    <dbReference type="NCBI Taxonomy" id="4432"/>
    <lineage>
        <taxon>Eukaryota</taxon>
        <taxon>Viridiplantae</taxon>
        <taxon>Streptophyta</taxon>
        <taxon>Embryophyta</taxon>
        <taxon>Tracheophyta</taxon>
        <taxon>Spermatophyta</taxon>
        <taxon>Magnoliopsida</taxon>
        <taxon>Proteales</taxon>
        <taxon>Nelumbonaceae</taxon>
        <taxon>Nelumbo</taxon>
    </lineage>
</organism>
<dbReference type="PANTHER" id="PTHR33172:SF96">
    <property type="entry name" value="PROTEIN OXIDATIVE STRESS 3 LIKE 3"/>
    <property type="match status" value="1"/>
</dbReference>
<comment type="subcellular location">
    <subcellularLocation>
        <location evidence="1">Nucleus</location>
    </subcellularLocation>
</comment>
<evidence type="ECO:0000256" key="1">
    <source>
        <dbReference type="ARBA" id="ARBA00004123"/>
    </source>
</evidence>
<evidence type="ECO:0000313" key="5">
    <source>
        <dbReference type="Proteomes" id="UP000607653"/>
    </source>
</evidence>
<feature type="compositionally biased region" description="Low complexity" evidence="3">
    <location>
        <begin position="74"/>
        <end position="86"/>
    </location>
</feature>
<reference evidence="4 5" key="1">
    <citation type="journal article" date="2020" name="Mol. Biol. Evol.">
        <title>Distinct Expression and Methylation Patterns for Genes with Different Fates following a Single Whole-Genome Duplication in Flowering Plants.</title>
        <authorList>
            <person name="Shi T."/>
            <person name="Rahmani R.S."/>
            <person name="Gugger P.F."/>
            <person name="Wang M."/>
            <person name="Li H."/>
            <person name="Zhang Y."/>
            <person name="Li Z."/>
            <person name="Wang Q."/>
            <person name="Van de Peer Y."/>
            <person name="Marchal K."/>
            <person name="Chen J."/>
        </authorList>
    </citation>
    <scope>NUCLEOTIDE SEQUENCE [LARGE SCALE GENOMIC DNA]</scope>
    <source>
        <tissue evidence="4">Leaf</tissue>
    </source>
</reference>
<feature type="region of interest" description="Disordered" evidence="3">
    <location>
        <begin position="29"/>
        <end position="102"/>
    </location>
</feature>
<feature type="region of interest" description="Disordered" evidence="3">
    <location>
        <begin position="210"/>
        <end position="275"/>
    </location>
</feature>
<accession>A0A822ZDH7</accession>
<dbReference type="EMBL" id="DUZY01000007">
    <property type="protein sequence ID" value="DAD44254.1"/>
    <property type="molecule type" value="Genomic_DNA"/>
</dbReference>
<name>A0A822ZDH7_NELNU</name>
<gene>
    <name evidence="4" type="ORF">HUJ06_002484</name>
</gene>
<dbReference type="Proteomes" id="UP000607653">
    <property type="component" value="Unassembled WGS sequence"/>
</dbReference>
<evidence type="ECO:0000256" key="3">
    <source>
        <dbReference type="SAM" id="MobiDB-lite"/>
    </source>
</evidence>